<feature type="region of interest" description="Disordered" evidence="3">
    <location>
        <begin position="685"/>
        <end position="705"/>
    </location>
</feature>
<protein>
    <recommendedName>
        <fullName evidence="5">LamG-like jellyroll fold domain-containing protein</fullName>
    </recommendedName>
</protein>
<dbReference type="InterPro" id="IPR006626">
    <property type="entry name" value="PbH1"/>
</dbReference>
<keyword evidence="7" id="KW-1185">Reference proteome</keyword>
<dbReference type="InterPro" id="IPR013320">
    <property type="entry name" value="ConA-like_dom_sf"/>
</dbReference>
<evidence type="ECO:0000256" key="4">
    <source>
        <dbReference type="SAM" id="Phobius"/>
    </source>
</evidence>
<dbReference type="AlphaFoldDB" id="A0A168Q6B1"/>
<dbReference type="SMART" id="SM00560">
    <property type="entry name" value="LamGL"/>
    <property type="match status" value="1"/>
</dbReference>
<evidence type="ECO:0000256" key="1">
    <source>
        <dbReference type="ARBA" id="ARBA00022729"/>
    </source>
</evidence>
<dbReference type="InterPro" id="IPR012334">
    <property type="entry name" value="Pectin_lyas_fold"/>
</dbReference>
<dbReference type="SUPFAM" id="SSF51126">
    <property type="entry name" value="Pectin lyase-like"/>
    <property type="match status" value="2"/>
</dbReference>
<evidence type="ECO:0000313" key="6">
    <source>
        <dbReference type="EMBL" id="OAB47431.1"/>
    </source>
</evidence>
<keyword evidence="2" id="KW-1015">Disulfide bond</keyword>
<accession>A0A168Q6B1</accession>
<keyword evidence="4" id="KW-0812">Transmembrane</keyword>
<reference evidence="6 7" key="1">
    <citation type="submission" date="2016-03" db="EMBL/GenBank/DDBJ databases">
        <title>Draft genome sequence of Paenibacillus antarcticus CECT 5836.</title>
        <authorList>
            <person name="Shin S.-K."/>
            <person name="Yi H."/>
        </authorList>
    </citation>
    <scope>NUCLEOTIDE SEQUENCE [LARGE SCALE GENOMIC DNA]</scope>
    <source>
        <strain evidence="6 7">CECT 5836</strain>
    </source>
</reference>
<keyword evidence="1" id="KW-0732">Signal</keyword>
<evidence type="ECO:0000259" key="5">
    <source>
        <dbReference type="SMART" id="SM00560"/>
    </source>
</evidence>
<dbReference type="OrthoDB" id="3333873at2"/>
<evidence type="ECO:0000256" key="3">
    <source>
        <dbReference type="SAM" id="MobiDB-lite"/>
    </source>
</evidence>
<evidence type="ECO:0000313" key="7">
    <source>
        <dbReference type="Proteomes" id="UP000077355"/>
    </source>
</evidence>
<organism evidence="6 7">
    <name type="scientific">Paenibacillus antarcticus</name>
    <dbReference type="NCBI Taxonomy" id="253703"/>
    <lineage>
        <taxon>Bacteria</taxon>
        <taxon>Bacillati</taxon>
        <taxon>Bacillota</taxon>
        <taxon>Bacilli</taxon>
        <taxon>Bacillales</taxon>
        <taxon>Paenibacillaceae</taxon>
        <taxon>Paenibacillus</taxon>
    </lineage>
</organism>
<dbReference type="InterPro" id="IPR006558">
    <property type="entry name" value="LamG-like"/>
</dbReference>
<feature type="domain" description="LamG-like jellyroll fold" evidence="5">
    <location>
        <begin position="597"/>
        <end position="725"/>
    </location>
</feature>
<dbReference type="Gene3D" id="2.60.120.200">
    <property type="match status" value="1"/>
</dbReference>
<keyword evidence="4" id="KW-1133">Transmembrane helix</keyword>
<sequence length="743" mass="79132">MKGLLTIIIKQWYTRVLPVSFLLTIFTSLLISNAVTAANTNYYVDCSASTNGSGSDSTPFNNLAAISAVPLNAGDSVLFKRGATCLGQYAPSGSGTSTAPILISSYGSGTDYPVINANGQTNAVLLQDMQYVQLENLELLAPGNGLTPRRGVYVYSQNSGDLYGVIIQNLKIHEVRGQMPSTTGGGASSSSGKFKNASGGIIIESQGITTPTAYHDIKILNNTISSVDREGIYFWSNWCKRPELNRWGTDCTANWYPHTNITIKGNQLSDIGGDGIVPKMVDGGVVEYNNLDGFNVRSKSYNAGLWTANSNNIIFQYNRVTGGISTLDGMAYDIDHATDGILFQYNLSYNNQGGFFLFCPDSKNTKNFIVRYNVSINDRAQLFLQGCGGEISNGQIYNNTMYVGSGLSPNVYVQSGSPIDNVKFFNNIVYKTGTGTVGWSLTDTDFKIDHNILYNVSSTPTWAINTTTSDPIFVNSGGLDPVGYRLGAGSPALGSGVVISSNGGFDYFGNAVSSTSTPSIGAYEGPLLPAPVAVPIAHYQLNETSGNVAQDNSSYARNGSLVGSPIWNSNGAIHGSLHLKGSGDYVNIPNSFNPGIDDFTIAGWVKLDAAAGGTQVILQQEGSTGRTILYRNTTTGVLSSFLGNTQLASTTTIPVGQWTHVAITKSNNTATLYLNGQSAGSATRSVESSTGNFRLGSHKSPDGTNVNWNGDLDDFRIYNSALPASQIISLYNAANPIADYELE</sequence>
<name>A0A168Q6B1_9BACL</name>
<dbReference type="Proteomes" id="UP000077355">
    <property type="component" value="Unassembled WGS sequence"/>
</dbReference>
<proteinExistence type="predicted"/>
<dbReference type="SUPFAM" id="SSF49899">
    <property type="entry name" value="Concanavalin A-like lectins/glucanases"/>
    <property type="match status" value="1"/>
</dbReference>
<keyword evidence="4" id="KW-0472">Membrane</keyword>
<dbReference type="InterPro" id="IPR011050">
    <property type="entry name" value="Pectin_lyase_fold/virulence"/>
</dbReference>
<dbReference type="Gene3D" id="2.160.20.10">
    <property type="entry name" value="Single-stranded right-handed beta-helix, Pectin lyase-like"/>
    <property type="match status" value="1"/>
</dbReference>
<evidence type="ECO:0000256" key="2">
    <source>
        <dbReference type="ARBA" id="ARBA00023157"/>
    </source>
</evidence>
<dbReference type="SMART" id="SM00710">
    <property type="entry name" value="PbH1"/>
    <property type="match status" value="7"/>
</dbReference>
<gene>
    <name evidence="6" type="ORF">PBAT_06990</name>
</gene>
<comment type="caution">
    <text evidence="6">The sequence shown here is derived from an EMBL/GenBank/DDBJ whole genome shotgun (WGS) entry which is preliminary data.</text>
</comment>
<dbReference type="Pfam" id="PF13385">
    <property type="entry name" value="Laminin_G_3"/>
    <property type="match status" value="1"/>
</dbReference>
<dbReference type="RefSeq" id="WP_068647898.1">
    <property type="nucleotide sequence ID" value="NZ_CP043611.1"/>
</dbReference>
<feature type="transmembrane region" description="Helical" evidence="4">
    <location>
        <begin position="12"/>
        <end position="31"/>
    </location>
</feature>
<dbReference type="EMBL" id="LVJI01000007">
    <property type="protein sequence ID" value="OAB47431.1"/>
    <property type="molecule type" value="Genomic_DNA"/>
</dbReference>